<feature type="transmembrane region" description="Helical" evidence="2">
    <location>
        <begin position="71"/>
        <end position="94"/>
    </location>
</feature>
<accession>A0A0D3IXA7</accession>
<name>A0A0D3IXA7_EMIH1</name>
<dbReference type="HOGENOM" id="CLU_315342_0_0_1"/>
<feature type="compositionally biased region" description="Low complexity" evidence="1">
    <location>
        <begin position="379"/>
        <end position="388"/>
    </location>
</feature>
<dbReference type="Proteomes" id="UP000013827">
    <property type="component" value="Unassembled WGS sequence"/>
</dbReference>
<dbReference type="SUPFAM" id="SSF55961">
    <property type="entry name" value="Bet v1-like"/>
    <property type="match status" value="1"/>
</dbReference>
<dbReference type="RefSeq" id="XP_005768321.1">
    <property type="nucleotide sequence ID" value="XM_005768264.1"/>
</dbReference>
<reference evidence="4" key="1">
    <citation type="journal article" date="2013" name="Nature">
        <title>Pan genome of the phytoplankton Emiliania underpins its global distribution.</title>
        <authorList>
            <person name="Read B.A."/>
            <person name="Kegel J."/>
            <person name="Klute M.J."/>
            <person name="Kuo A."/>
            <person name="Lefebvre S.C."/>
            <person name="Maumus F."/>
            <person name="Mayer C."/>
            <person name="Miller J."/>
            <person name="Monier A."/>
            <person name="Salamov A."/>
            <person name="Young J."/>
            <person name="Aguilar M."/>
            <person name="Claverie J.M."/>
            <person name="Frickenhaus S."/>
            <person name="Gonzalez K."/>
            <person name="Herman E.K."/>
            <person name="Lin Y.C."/>
            <person name="Napier J."/>
            <person name="Ogata H."/>
            <person name="Sarno A.F."/>
            <person name="Shmutz J."/>
            <person name="Schroeder D."/>
            <person name="de Vargas C."/>
            <person name="Verret F."/>
            <person name="von Dassow P."/>
            <person name="Valentin K."/>
            <person name="Van de Peer Y."/>
            <person name="Wheeler G."/>
            <person name="Dacks J.B."/>
            <person name="Delwiche C.F."/>
            <person name="Dyhrman S.T."/>
            <person name="Glockner G."/>
            <person name="John U."/>
            <person name="Richards T."/>
            <person name="Worden A.Z."/>
            <person name="Zhang X."/>
            <person name="Grigoriev I.V."/>
            <person name="Allen A.E."/>
            <person name="Bidle K."/>
            <person name="Borodovsky M."/>
            <person name="Bowler C."/>
            <person name="Brownlee C."/>
            <person name="Cock J.M."/>
            <person name="Elias M."/>
            <person name="Gladyshev V.N."/>
            <person name="Groth M."/>
            <person name="Guda C."/>
            <person name="Hadaegh A."/>
            <person name="Iglesias-Rodriguez M.D."/>
            <person name="Jenkins J."/>
            <person name="Jones B.M."/>
            <person name="Lawson T."/>
            <person name="Leese F."/>
            <person name="Lindquist E."/>
            <person name="Lobanov A."/>
            <person name="Lomsadze A."/>
            <person name="Malik S.B."/>
            <person name="Marsh M.E."/>
            <person name="Mackinder L."/>
            <person name="Mock T."/>
            <person name="Mueller-Roeber B."/>
            <person name="Pagarete A."/>
            <person name="Parker M."/>
            <person name="Probert I."/>
            <person name="Quesneville H."/>
            <person name="Raines C."/>
            <person name="Rensing S.A."/>
            <person name="Riano-Pachon D.M."/>
            <person name="Richier S."/>
            <person name="Rokitta S."/>
            <person name="Shiraiwa Y."/>
            <person name="Soanes D.M."/>
            <person name="van der Giezen M."/>
            <person name="Wahlund T.M."/>
            <person name="Williams B."/>
            <person name="Wilson W."/>
            <person name="Wolfe G."/>
            <person name="Wurch L.L."/>
        </authorList>
    </citation>
    <scope>NUCLEOTIDE SEQUENCE</scope>
</reference>
<protein>
    <recommendedName>
        <fullName evidence="5">START domain-containing protein</fullName>
    </recommendedName>
</protein>
<keyword evidence="4" id="KW-1185">Reference proteome</keyword>
<dbReference type="GeneID" id="17262039"/>
<feature type="compositionally biased region" description="Acidic residues" evidence="1">
    <location>
        <begin position="285"/>
        <end position="296"/>
    </location>
</feature>
<feature type="transmembrane region" description="Helical" evidence="2">
    <location>
        <begin position="142"/>
        <end position="165"/>
    </location>
</feature>
<feature type="compositionally biased region" description="Gly residues" evidence="1">
    <location>
        <begin position="332"/>
        <end position="378"/>
    </location>
</feature>
<proteinExistence type="predicted"/>
<keyword evidence="2" id="KW-0472">Membrane</keyword>
<evidence type="ECO:0008006" key="5">
    <source>
        <dbReference type="Google" id="ProtNLM"/>
    </source>
</evidence>
<feature type="region of interest" description="Disordered" evidence="1">
    <location>
        <begin position="219"/>
        <end position="238"/>
    </location>
</feature>
<dbReference type="PaxDb" id="2903-EOD15892"/>
<feature type="region of interest" description="Disordered" evidence="1">
    <location>
        <begin position="243"/>
        <end position="305"/>
    </location>
</feature>
<dbReference type="Gene3D" id="3.30.530.20">
    <property type="match status" value="1"/>
</dbReference>
<feature type="compositionally biased region" description="Gly residues" evidence="1">
    <location>
        <begin position="389"/>
        <end position="405"/>
    </location>
</feature>
<evidence type="ECO:0000313" key="4">
    <source>
        <dbReference type="Proteomes" id="UP000013827"/>
    </source>
</evidence>
<feature type="region of interest" description="Disordered" evidence="1">
    <location>
        <begin position="320"/>
        <end position="415"/>
    </location>
</feature>
<evidence type="ECO:0000313" key="3">
    <source>
        <dbReference type="EnsemblProtists" id="EOD15892"/>
    </source>
</evidence>
<sequence length="927" mass="96385">MKDVDIEAALAANRRKILSVRRAEGHDQPELSAERLRKMATRSKRARGRRQRSDAEAVRWARKLQRLMQGLIGLQVASLLLATAAAGAPVLLLFCGIDGFGMAATLPDVQRHHALCTVFNLCYLLGSVGAPDDELPPLLGPFLFVLSSLVNLSSLAAGAAAAYVLRRPLMLYRYGSAADLRLVRGLSAFTVDDAESARGLAWLARPLSPLSITLLGAFPQATPKTPKTPKPKRDALSKAAATVPMLTPPPRGQPAGGQPAGGVARKQSWLEAAEAASEVAFGPPSEEEEGGEEEGAEPAPVKAAPAAALRPVAAQRLVLSDESDEESDEGGGEGGGGGGGGGVANGGGGAGGGKEGGGKEGGGGEGGGEGRPAAGEGGEAAPALASAGHGEGTGEGGGEGGGEAGGAADDPEGGGAAAGRLSLGAKACEALEAAYALQPKISTALSAANLRAANLRVKLGDHAMAAAAYRRAVGARRSSPRSPEEAEEGLRASRVGIELLPRGGVPARLAGSLACACLAATATSLEEKLEDLFSESASLYAEHGTELQARHPLPPYLPHISPYLPMERHRAAGATSSPPISPPYLPHISPISPPYLPISPPYLPHISPCLPTEHGTELQAAPRGDGIRQLVRLLRARRLVAAGQTLKPIERLEREWLTAVRTMLNELRSRAAEVSTALREFKESGDGGGGGWKLASEAAGVRTEWRPADEGAAFWIRHALSVAYEADLWRNWIPLCSAAEVVAAPEPLERITYCQFDLPMLRRGLLLHWSLSDQLLERQSLLLLGASVPEGADARLPAAAAGVALAEAAAIKVLVQPLSRSSARIDWVMQVDLKASSALPQAIVSMVTNKIGGSVLALLLREAQKVAKEAAREAATAAGDERGPPSKAALEASVYLRRLEAKPEVYAGMEQLTETYFECIGHDSAED</sequence>
<dbReference type="EnsemblProtists" id="EOD15892">
    <property type="protein sequence ID" value="EOD15892"/>
    <property type="gene ID" value="EMIHUDRAFT_119192"/>
</dbReference>
<reference evidence="3" key="2">
    <citation type="submission" date="2024-10" db="UniProtKB">
        <authorList>
            <consortium name="EnsemblProtists"/>
        </authorList>
    </citation>
    <scope>IDENTIFICATION</scope>
</reference>
<dbReference type="KEGG" id="ehx:EMIHUDRAFT_119192"/>
<evidence type="ECO:0000256" key="1">
    <source>
        <dbReference type="SAM" id="MobiDB-lite"/>
    </source>
</evidence>
<dbReference type="AlphaFoldDB" id="A0A0D3IXA7"/>
<organism evidence="3 4">
    <name type="scientific">Emiliania huxleyi (strain CCMP1516)</name>
    <dbReference type="NCBI Taxonomy" id="280463"/>
    <lineage>
        <taxon>Eukaryota</taxon>
        <taxon>Haptista</taxon>
        <taxon>Haptophyta</taxon>
        <taxon>Prymnesiophyceae</taxon>
        <taxon>Isochrysidales</taxon>
        <taxon>Noelaerhabdaceae</taxon>
        <taxon>Emiliania</taxon>
    </lineage>
</organism>
<dbReference type="InterPro" id="IPR023393">
    <property type="entry name" value="START-like_dom_sf"/>
</dbReference>
<keyword evidence="2" id="KW-0812">Transmembrane</keyword>
<feature type="compositionally biased region" description="Acidic residues" evidence="1">
    <location>
        <begin position="321"/>
        <end position="331"/>
    </location>
</feature>
<keyword evidence="2" id="KW-1133">Transmembrane helix</keyword>
<evidence type="ECO:0000256" key="2">
    <source>
        <dbReference type="SAM" id="Phobius"/>
    </source>
</evidence>